<name>A0A914DX33_9BILA</name>
<dbReference type="AlphaFoldDB" id="A0A914DX33"/>
<accession>A0A914DX33</accession>
<keyword evidence="2" id="KW-1185">Reference proteome</keyword>
<evidence type="ECO:0000313" key="3">
    <source>
        <dbReference type="WBParaSite" id="ACRNAN_scaffold4376.g23215.t1"/>
    </source>
</evidence>
<keyword evidence="1" id="KW-0732">Signal</keyword>
<dbReference type="Proteomes" id="UP000887540">
    <property type="component" value="Unplaced"/>
</dbReference>
<sequence length="554" mass="62485">MLISWTLFSCLSFISWAKAEFDPGDNISVHSEASIGKFLHIVTGKILFINYNNVVLFRSDLRNLFPDSQNKTLAIISISPEWADSSICNDKVYNCAQCYEFQNAAVIRGKEQIKSTPVLMELPQFDISQAKSIQLDLGWTKICTNLTYLPNGEISAKAILEDYHVASKRKLAEIEIKEYPIREYSEIVIEHVQMPIDQLFLYDRPIDSSITSIPCSETVIGQKKNIEWLDAVSELISVPGTSSTSLKIHDALLTNSNSLLGSTFFAKINGIAVCGTVKLQYEEMEKVIYGAVFADKIQAWVKLSQSSSENSAFIMPVEMSYFIIEENEEKRSKMEKAFALLDIVTPNSICKSAIPFDPFKIMSSTKLTECQNDKQLCPLGALSKRAASLKIGIRKHIVIEDLPLTGPIGNKISGHSIRIKTQDGHVDCALLERWYETPFRFVVQSNRSLENIQDELASKLDVKPFQIAIEYTRELHEDMCSIYNIVLTANINSTQHFLSKFDMYEKRFFGEQPVPCSKEEMSRLASSNSVSGVPTTINWFSPTILSLFFINLFL</sequence>
<evidence type="ECO:0000313" key="2">
    <source>
        <dbReference type="Proteomes" id="UP000887540"/>
    </source>
</evidence>
<reference evidence="3" key="1">
    <citation type="submission" date="2022-11" db="UniProtKB">
        <authorList>
            <consortium name="WormBaseParasite"/>
        </authorList>
    </citation>
    <scope>IDENTIFICATION</scope>
</reference>
<feature type="chain" id="PRO_5037103838" evidence="1">
    <location>
        <begin position="20"/>
        <end position="554"/>
    </location>
</feature>
<protein>
    <submittedName>
        <fullName evidence="3">Uncharacterized protein</fullName>
    </submittedName>
</protein>
<proteinExistence type="predicted"/>
<dbReference type="WBParaSite" id="ACRNAN_scaffold4376.g23215.t1">
    <property type="protein sequence ID" value="ACRNAN_scaffold4376.g23215.t1"/>
    <property type="gene ID" value="ACRNAN_scaffold4376.g23215"/>
</dbReference>
<evidence type="ECO:0000256" key="1">
    <source>
        <dbReference type="SAM" id="SignalP"/>
    </source>
</evidence>
<feature type="signal peptide" evidence="1">
    <location>
        <begin position="1"/>
        <end position="19"/>
    </location>
</feature>
<organism evidence="2 3">
    <name type="scientific">Acrobeloides nanus</name>
    <dbReference type="NCBI Taxonomy" id="290746"/>
    <lineage>
        <taxon>Eukaryota</taxon>
        <taxon>Metazoa</taxon>
        <taxon>Ecdysozoa</taxon>
        <taxon>Nematoda</taxon>
        <taxon>Chromadorea</taxon>
        <taxon>Rhabditida</taxon>
        <taxon>Tylenchina</taxon>
        <taxon>Cephalobomorpha</taxon>
        <taxon>Cephaloboidea</taxon>
        <taxon>Cephalobidae</taxon>
        <taxon>Acrobeloides</taxon>
    </lineage>
</organism>